<sequence>MGNMIETKSQQDLLVTKTPILNQGNPEEKRRELLNYFRATWELDERLYDCLNGQEAFLHRADPLRHPLAFYFGHTATFFVNKLILAGIITERIDSKFESMFAVGVDEMSWDDLNEKHYDWPTVEETQVYRNKTKKMIEKLILELPLTIPINWESQFWVIVMGIEHQRIHIETSSVLIRQLPIDLVKPNSLFKICEEWGNAPANELVKVKSGKVSIGKGKDNALYGWDNEFGKYNSKIKSFYASKFLVSNEEFKAFVDDDGYTTEKWWTEEGWGWVTYKKCTHPLFWVKEGTEWKFRTLLEIIEMPWNWPAEVNYLEAKAFCNWKSAKTGKTLRMPTEAEYYRLRDSLHIADQPEWEIAPGNINLEHYASSCPVDKFETGGFYDVIGNVWQWTEMPISGLDGFEIHPFYDDFSTPTFDAKHNLIKGGSWISTGNLAIRDSRYAFRRHFYQHAGFRYIESDVKVEIETDYYETDNLVSQYCEFQYGEEYFGIQNYSEACLSIIENHLADLHKGNALDLGCATGRTSFELAKHFDRVTGVDFSARFIRIGTQLKETGKLKYIREEEGKLTSYQEVKLEDHNLDIIRNKVEFFQADACNLKDIYTGYDLVFAGNLIDRLYDPIQFLKDIHQRINENGMLVLTSPYTWLEEFTELNKWVGGYRKDGEPYTTLDGLKEILKEHFYLLDEPKDVPFVIRETSRKYQHTIAQMTIWKKK</sequence>
<dbReference type="GO" id="GO:0120147">
    <property type="term" value="F:formylglycine-generating oxidase activity"/>
    <property type="evidence" value="ECO:0007669"/>
    <property type="project" value="TreeGrafter"/>
</dbReference>
<proteinExistence type="predicted"/>
<dbReference type="Proteomes" id="UP000218267">
    <property type="component" value="Chromosome"/>
</dbReference>
<dbReference type="Pfam" id="PF13847">
    <property type="entry name" value="Methyltransf_31"/>
    <property type="match status" value="1"/>
</dbReference>
<dbReference type="PANTHER" id="PTHR23150">
    <property type="entry name" value="SULFATASE MODIFYING FACTOR 1, 2"/>
    <property type="match status" value="1"/>
</dbReference>
<evidence type="ECO:0000259" key="1">
    <source>
        <dbReference type="Pfam" id="PF03781"/>
    </source>
</evidence>
<keyword evidence="4" id="KW-1185">Reference proteome</keyword>
<dbReference type="SUPFAM" id="SSF56436">
    <property type="entry name" value="C-type lectin-like"/>
    <property type="match status" value="1"/>
</dbReference>
<dbReference type="InterPro" id="IPR042095">
    <property type="entry name" value="SUMF_sf"/>
</dbReference>
<feature type="domain" description="Methyltransferase" evidence="2">
    <location>
        <begin position="512"/>
        <end position="649"/>
    </location>
</feature>
<keyword evidence="3" id="KW-0489">Methyltransferase</keyword>
<evidence type="ECO:0000259" key="2">
    <source>
        <dbReference type="Pfam" id="PF13847"/>
    </source>
</evidence>
<gene>
    <name evidence="3" type="ORF">ALGA_3801</name>
</gene>
<reference evidence="3 4" key="1">
    <citation type="journal article" date="2018" name="Mar. Genomics">
        <title>Complete genome sequence of Marinifilaceae bacterium strain SPP2, isolated from the Antarctic marine sediment.</title>
        <authorList>
            <person name="Watanabe M."/>
            <person name="Kojima H."/>
            <person name="Fukui M."/>
        </authorList>
    </citation>
    <scope>NUCLEOTIDE SEQUENCE [LARGE SCALE GENOMIC DNA]</scope>
    <source>
        <strain evidence="3 4">SPP2</strain>
    </source>
</reference>
<accession>A0A1Y1CQ43</accession>
<dbReference type="SUPFAM" id="SSF53335">
    <property type="entry name" value="S-adenosyl-L-methionine-dependent methyltransferases"/>
    <property type="match status" value="1"/>
</dbReference>
<dbReference type="Pfam" id="PF03781">
    <property type="entry name" value="FGE-sulfatase"/>
    <property type="match status" value="1"/>
</dbReference>
<name>A0A1Y1CQ43_9BACT</name>
<dbReference type="InterPro" id="IPR051043">
    <property type="entry name" value="Sulfatase_Mod_Factor_Kinase"/>
</dbReference>
<dbReference type="PANTHER" id="PTHR23150:SF26">
    <property type="entry name" value="GENERIC METHYLTRANSFERASE"/>
    <property type="match status" value="1"/>
</dbReference>
<dbReference type="GO" id="GO:0032259">
    <property type="term" value="P:methylation"/>
    <property type="evidence" value="ECO:0007669"/>
    <property type="project" value="UniProtKB-KW"/>
</dbReference>
<dbReference type="GO" id="GO:0008168">
    <property type="term" value="F:methyltransferase activity"/>
    <property type="evidence" value="ECO:0007669"/>
    <property type="project" value="UniProtKB-KW"/>
</dbReference>
<evidence type="ECO:0000313" key="4">
    <source>
        <dbReference type="Proteomes" id="UP000218267"/>
    </source>
</evidence>
<evidence type="ECO:0000313" key="3">
    <source>
        <dbReference type="EMBL" id="BAX82093.1"/>
    </source>
</evidence>
<feature type="domain" description="Sulfatase-modifying factor enzyme-like" evidence="1">
    <location>
        <begin position="202"/>
        <end position="456"/>
    </location>
</feature>
<dbReference type="KEGG" id="mbas:ALGA_3801"/>
<dbReference type="InterPro" id="IPR029063">
    <property type="entry name" value="SAM-dependent_MTases_sf"/>
</dbReference>
<dbReference type="Gene3D" id="3.40.50.150">
    <property type="entry name" value="Vaccinia Virus protein VP39"/>
    <property type="match status" value="1"/>
</dbReference>
<dbReference type="OrthoDB" id="9768004at2"/>
<dbReference type="FunFam" id="3.90.1580.10:FF:000006">
    <property type="entry name" value="Generic methyltransferase, putative"/>
    <property type="match status" value="1"/>
</dbReference>
<dbReference type="InterPro" id="IPR027625">
    <property type="entry name" value="OvoA_Cterm"/>
</dbReference>
<dbReference type="InterPro" id="IPR027577">
    <property type="entry name" value="OvoA_Nterm"/>
</dbReference>
<dbReference type="NCBIfam" id="TIGR04345">
    <property type="entry name" value="ovoA_Cterm"/>
    <property type="match status" value="1"/>
</dbReference>
<dbReference type="AlphaFoldDB" id="A0A1Y1CQ43"/>
<dbReference type="InterPro" id="IPR025714">
    <property type="entry name" value="Methyltranfer_dom"/>
</dbReference>
<protein>
    <submittedName>
        <fullName evidence="3">SAM-dependent methyltransferase</fullName>
    </submittedName>
</protein>
<dbReference type="InterPro" id="IPR016187">
    <property type="entry name" value="CTDL_fold"/>
</dbReference>
<dbReference type="Gene3D" id="3.90.1580.10">
    <property type="entry name" value="paralog of FGE (formylglycine-generating enzyme)"/>
    <property type="match status" value="1"/>
</dbReference>
<dbReference type="EMBL" id="AP018042">
    <property type="protein sequence ID" value="BAX82093.1"/>
    <property type="molecule type" value="Genomic_DNA"/>
</dbReference>
<organism evidence="3 4">
    <name type="scientific">Labilibaculum antarcticum</name>
    <dbReference type="NCBI Taxonomy" id="1717717"/>
    <lineage>
        <taxon>Bacteria</taxon>
        <taxon>Pseudomonadati</taxon>
        <taxon>Bacteroidota</taxon>
        <taxon>Bacteroidia</taxon>
        <taxon>Marinilabiliales</taxon>
        <taxon>Marinifilaceae</taxon>
        <taxon>Labilibaculum</taxon>
    </lineage>
</organism>
<reference evidence="4" key="2">
    <citation type="journal article" date="2020" name="Antonie Van Leeuwenhoek">
        <title>Labilibaculum antarcticum sp. nov., a novel facultative anaerobic, psychrotorelant bacterium isolated from marine sediment of Antarctica.</title>
        <authorList>
            <person name="Watanabe M."/>
            <person name="Kojima H."/>
            <person name="Fukui M."/>
        </authorList>
    </citation>
    <scope>NUCLEOTIDE SEQUENCE [LARGE SCALE GENOMIC DNA]</scope>
    <source>
        <strain evidence="4">SPP2</strain>
    </source>
</reference>
<dbReference type="RefSeq" id="WP_096432102.1">
    <property type="nucleotide sequence ID" value="NZ_AP018042.1"/>
</dbReference>
<dbReference type="NCBIfam" id="TIGR04344">
    <property type="entry name" value="ovoA_Nterm"/>
    <property type="match status" value="1"/>
</dbReference>
<dbReference type="CDD" id="cd02440">
    <property type="entry name" value="AdoMet_MTases"/>
    <property type="match status" value="1"/>
</dbReference>
<keyword evidence="3" id="KW-0808">Transferase</keyword>
<dbReference type="InterPro" id="IPR005532">
    <property type="entry name" value="SUMF_dom"/>
</dbReference>